<dbReference type="Pfam" id="PF03572">
    <property type="entry name" value="Peptidase_S41"/>
    <property type="match status" value="1"/>
</dbReference>
<evidence type="ECO:0000313" key="2">
    <source>
        <dbReference type="EMBL" id="EXY75849.1"/>
    </source>
</evidence>
<dbReference type="PROSITE" id="PS51257">
    <property type="entry name" value="PROKAR_LIPOPROTEIN"/>
    <property type="match status" value="1"/>
</dbReference>
<dbReference type="CDD" id="cd07563">
    <property type="entry name" value="Peptidase_S41_IRBP"/>
    <property type="match status" value="1"/>
</dbReference>
<dbReference type="Proteomes" id="UP000020529">
    <property type="component" value="Unassembled WGS sequence"/>
</dbReference>
<dbReference type="SUPFAM" id="SSF52096">
    <property type="entry name" value="ClpP/crotonase"/>
    <property type="match status" value="1"/>
</dbReference>
<feature type="domain" description="Tail specific protease" evidence="1">
    <location>
        <begin position="116"/>
        <end position="320"/>
    </location>
</feature>
<reference evidence="2 3" key="1">
    <citation type="submission" date="2014-02" db="EMBL/GenBank/DDBJ databases">
        <authorList>
            <person name="Sears C."/>
            <person name="Carroll K."/>
            <person name="Sack B.R."/>
            <person name="Qadri F."/>
            <person name="Myers L.L."/>
            <person name="Chung G.-T."/>
            <person name="Escheverria P."/>
            <person name="Fraser C.M."/>
            <person name="Sadzewicz L."/>
            <person name="Shefchek K.A."/>
            <person name="Tallon L."/>
            <person name="Das S.P."/>
            <person name="Daugherty S."/>
            <person name="Mongodin E.F."/>
        </authorList>
    </citation>
    <scope>NUCLEOTIDE SEQUENCE [LARGE SCALE GENOMIC DNA]</scope>
    <source>
        <strain evidence="3">3988T(B)14</strain>
    </source>
</reference>
<protein>
    <submittedName>
        <fullName evidence="2">Peptidase S41 family protein</fullName>
    </submittedName>
</protein>
<dbReference type="EMBL" id="JGCY01000222">
    <property type="protein sequence ID" value="EXY75849.1"/>
    <property type="molecule type" value="Genomic_DNA"/>
</dbReference>
<comment type="caution">
    <text evidence="2">The sequence shown here is derived from an EMBL/GenBank/DDBJ whole genome shotgun (WGS) entry which is preliminary data.</text>
</comment>
<dbReference type="GO" id="GO:0008236">
    <property type="term" value="F:serine-type peptidase activity"/>
    <property type="evidence" value="ECO:0007669"/>
    <property type="project" value="InterPro"/>
</dbReference>
<dbReference type="GO" id="GO:0006508">
    <property type="term" value="P:proteolysis"/>
    <property type="evidence" value="ECO:0007669"/>
    <property type="project" value="InterPro"/>
</dbReference>
<dbReference type="InterPro" id="IPR005151">
    <property type="entry name" value="Tail-specific_protease"/>
</dbReference>
<gene>
    <name evidence="2" type="ORF">M124_0297</name>
</gene>
<dbReference type="AlphaFoldDB" id="A0A015SUK1"/>
<name>A0A015SUK1_BACFG</name>
<dbReference type="InterPro" id="IPR029045">
    <property type="entry name" value="ClpP/crotonase-like_dom_sf"/>
</dbReference>
<dbReference type="Pfam" id="PF14684">
    <property type="entry name" value="Tricorn_C1"/>
    <property type="match status" value="1"/>
</dbReference>
<dbReference type="SMART" id="SM00245">
    <property type="entry name" value="TSPc"/>
    <property type="match status" value="1"/>
</dbReference>
<proteinExistence type="predicted"/>
<evidence type="ECO:0000313" key="3">
    <source>
        <dbReference type="Proteomes" id="UP000020529"/>
    </source>
</evidence>
<dbReference type="PATRIC" id="fig|1339315.3.peg.1114"/>
<organism evidence="2 3">
    <name type="scientific">Bacteroides fragilis str. 3988T(B)14</name>
    <dbReference type="NCBI Taxonomy" id="1339315"/>
    <lineage>
        <taxon>Bacteria</taxon>
        <taxon>Pseudomonadati</taxon>
        <taxon>Bacteroidota</taxon>
        <taxon>Bacteroidia</taxon>
        <taxon>Bacteroidales</taxon>
        <taxon>Bacteroidaceae</taxon>
        <taxon>Bacteroides</taxon>
    </lineage>
</organism>
<dbReference type="InterPro" id="IPR028204">
    <property type="entry name" value="Tricorn_C1"/>
</dbReference>
<dbReference type="RefSeq" id="WP_005784197.1">
    <property type="nucleotide sequence ID" value="NZ_JGCY01000222.1"/>
</dbReference>
<sequence length="343" mass="39063">MKNPIIYRILQQGFCLIFCLGLLSSCIREEEFVNNPQGNFEQLWKIIDEQYCFLDYKQIDWDEIHTRYQKLITPNMGSEGLFEVLSEMLYELQDGHVNLASAHNVSYYDAWYQDYPRNFRADLLEDSYLGRASTDYRTAAGLKYKILKDNIGYIRYESFADPVGNGNLDEVLSYLSVCNGLIIDVRDNGGGNATNSARIASRFTNEKILTGYISHKTGTGHNDFSKPYAIYLEPANGVRWQKKVVVLTNRRSFSATNDFVNHMRCLPNVTTIGDKTGGGSGMPFTSELPNGWSVRFSASPHFDAEMNHIEFGIEPDIKADMLQEDELRGKDTLIEMARKLLSE</sequence>
<accession>A0A015SUK1</accession>
<dbReference type="Gene3D" id="3.30.750.44">
    <property type="match status" value="1"/>
</dbReference>
<evidence type="ECO:0000259" key="1">
    <source>
        <dbReference type="SMART" id="SM00245"/>
    </source>
</evidence>
<dbReference type="GeneID" id="60369610"/>
<dbReference type="Gene3D" id="3.90.226.10">
    <property type="entry name" value="2-enoyl-CoA Hydratase, Chain A, domain 1"/>
    <property type="match status" value="1"/>
</dbReference>
<dbReference type="PANTHER" id="PTHR11261">
    <property type="entry name" value="INTERPHOTORECEPTOR RETINOID-BINDING PROTEIN"/>
    <property type="match status" value="1"/>
</dbReference>
<dbReference type="PANTHER" id="PTHR11261:SF3">
    <property type="entry name" value="RETINOL-BINDING PROTEIN 3"/>
    <property type="match status" value="1"/>
</dbReference>